<comment type="caution">
    <text evidence="5">The sequence shown here is derived from an EMBL/GenBank/DDBJ whole genome shotgun (WGS) entry which is preliminary data.</text>
</comment>
<evidence type="ECO:0000256" key="3">
    <source>
        <dbReference type="SAM" id="MobiDB-lite"/>
    </source>
</evidence>
<feature type="domain" description="Integrase catalytic" evidence="4">
    <location>
        <begin position="215"/>
        <end position="379"/>
    </location>
</feature>
<dbReference type="EMBL" id="JAUEIQ010000001">
    <property type="protein sequence ID" value="MDN0062821.1"/>
    <property type="molecule type" value="Genomic_DNA"/>
</dbReference>
<dbReference type="Gene3D" id="3.30.420.10">
    <property type="entry name" value="Ribonuclease H-like superfamily/Ribonuclease H"/>
    <property type="match status" value="1"/>
</dbReference>
<keyword evidence="6" id="KW-1185">Reference proteome</keyword>
<name>A0ABT7XBP2_9ACTN</name>
<comment type="function">
    <text evidence="1">Involved in the transposition of the insertion sequence.</text>
</comment>
<evidence type="ECO:0000313" key="6">
    <source>
        <dbReference type="Proteomes" id="UP001168435"/>
    </source>
</evidence>
<gene>
    <name evidence="5" type="ORF">QVN30_00665</name>
</gene>
<dbReference type="InterPro" id="IPR025948">
    <property type="entry name" value="HTH-like_dom"/>
</dbReference>
<evidence type="ECO:0000313" key="5">
    <source>
        <dbReference type="EMBL" id="MDN0062821.1"/>
    </source>
</evidence>
<dbReference type="Pfam" id="PF01527">
    <property type="entry name" value="HTH_Tnp_1"/>
    <property type="match status" value="1"/>
</dbReference>
<evidence type="ECO:0000259" key="4">
    <source>
        <dbReference type="PROSITE" id="PS50994"/>
    </source>
</evidence>
<evidence type="ECO:0000256" key="2">
    <source>
        <dbReference type="SAM" id="Coils"/>
    </source>
</evidence>
<feature type="compositionally biased region" description="Basic and acidic residues" evidence="3">
    <location>
        <begin position="508"/>
        <end position="523"/>
    </location>
</feature>
<dbReference type="RefSeq" id="WP_289835045.1">
    <property type="nucleotide sequence ID" value="NZ_JAUEIQ010000001.1"/>
</dbReference>
<feature type="region of interest" description="Disordered" evidence="3">
    <location>
        <begin position="370"/>
        <end position="404"/>
    </location>
</feature>
<accession>A0ABT7XBP2</accession>
<feature type="compositionally biased region" description="Gly residues" evidence="3">
    <location>
        <begin position="390"/>
        <end position="400"/>
    </location>
</feature>
<dbReference type="PROSITE" id="PS50994">
    <property type="entry name" value="INTEGRASE"/>
    <property type="match status" value="1"/>
</dbReference>
<sequence>MGQNPANKYTPEFRRETADYVIASGRPITECCRELGLNSKTVNDWVLKRRRELGETAPGPSGDQAAELRSARKRIRELEMENEFLKKSRGLLRQDLGVAERYLLMEAERANFPIGMMARLLGVSRSGFYGWLARGRGDPWAGAREAVRACWEASRGRFGARTVRMRLAAQGTPLTLYRVRKIMRGLGIRGVVRNARKTTTVPDPGAPARPDLVRRRFRPPVSTTVLAGDITYLRTGQGWLHLAVAIDLSARMVVGWSMSERMTAGLAVSALEMAWSRGYVAGGAIFHSDRGSQYTSRALAEWAAAHDVRLSVGRTGSCHDNAVAESFFATLKNEMYSLRGWATRAEARHAVVEFIEAYYNRQRPPLHDRVPDTGRAHGGLHVPHGDGPRGGRGSPRGGAVGSLEPTGCLSDILKQIRRGRRGIPGMEEGLHQNRFRYSPLRSCLRYVAVEEAGEGAGHGEDVGGGWVARAAGELKRLVDVGAKADCGDKPVDRLRARAAQRSHARTRTRADDQVPRAERDASAPDRVPPVAICLKVEQRVARRVGRVGVGHGDSVHARILFQGARTPRALKHVDVMGGRRIGW</sequence>
<proteinExistence type="predicted"/>
<organism evidence="5 6">
    <name type="scientific">Collinsella ihumii</name>
    <dbReference type="NCBI Taxonomy" id="1720204"/>
    <lineage>
        <taxon>Bacteria</taxon>
        <taxon>Bacillati</taxon>
        <taxon>Actinomycetota</taxon>
        <taxon>Coriobacteriia</taxon>
        <taxon>Coriobacteriales</taxon>
        <taxon>Coriobacteriaceae</taxon>
        <taxon>Collinsella</taxon>
    </lineage>
</organism>
<dbReference type="InterPro" id="IPR001584">
    <property type="entry name" value="Integrase_cat-core"/>
</dbReference>
<evidence type="ECO:0000256" key="1">
    <source>
        <dbReference type="ARBA" id="ARBA00002286"/>
    </source>
</evidence>
<protein>
    <submittedName>
        <fullName evidence="5">IS3 family transposase</fullName>
    </submittedName>
</protein>
<keyword evidence="2" id="KW-0175">Coiled coil</keyword>
<dbReference type="InterPro" id="IPR048020">
    <property type="entry name" value="Transpos_IS3"/>
</dbReference>
<dbReference type="InterPro" id="IPR009057">
    <property type="entry name" value="Homeodomain-like_sf"/>
</dbReference>
<dbReference type="Proteomes" id="UP001168435">
    <property type="component" value="Unassembled WGS sequence"/>
</dbReference>
<dbReference type="InterPro" id="IPR050900">
    <property type="entry name" value="Transposase_IS3/IS150/IS904"/>
</dbReference>
<dbReference type="InterPro" id="IPR012337">
    <property type="entry name" value="RNaseH-like_sf"/>
</dbReference>
<dbReference type="PANTHER" id="PTHR46889">
    <property type="entry name" value="TRANSPOSASE INSF FOR INSERTION SEQUENCE IS3B-RELATED"/>
    <property type="match status" value="1"/>
</dbReference>
<dbReference type="Pfam" id="PF00665">
    <property type="entry name" value="rve"/>
    <property type="match status" value="1"/>
</dbReference>
<reference evidence="5" key="1">
    <citation type="submission" date="2023-06" db="EMBL/GenBank/DDBJ databases">
        <authorList>
            <person name="Zeman M."/>
            <person name="Kubasova T."/>
            <person name="Jahodarova E."/>
            <person name="Nykrynova M."/>
            <person name="Rychlik I."/>
        </authorList>
    </citation>
    <scope>NUCLEOTIDE SEQUENCE</scope>
    <source>
        <strain evidence="5">176_SSukc20</strain>
    </source>
</reference>
<dbReference type="Pfam" id="PF13276">
    <property type="entry name" value="HTH_21"/>
    <property type="match status" value="1"/>
</dbReference>
<reference evidence="5" key="2">
    <citation type="submission" date="2024-05" db="EMBL/GenBank/DDBJ databases">
        <title>Identification and characterization of horizontal gene transfer across gut microbiota members of farm animals based on homology search.</title>
        <authorList>
            <person name="Schwarzerova J."/>
            <person name="Nykrynova M."/>
            <person name="Jureckova K."/>
            <person name="Cejkova D."/>
            <person name="Rychlik I."/>
        </authorList>
    </citation>
    <scope>NUCLEOTIDE SEQUENCE</scope>
    <source>
        <strain evidence="5">176_SSukc20</strain>
    </source>
</reference>
<dbReference type="SUPFAM" id="SSF46689">
    <property type="entry name" value="Homeodomain-like"/>
    <property type="match status" value="1"/>
</dbReference>
<feature type="region of interest" description="Disordered" evidence="3">
    <location>
        <begin position="497"/>
        <end position="523"/>
    </location>
</feature>
<dbReference type="SUPFAM" id="SSF53098">
    <property type="entry name" value="Ribonuclease H-like"/>
    <property type="match status" value="1"/>
</dbReference>
<dbReference type="InterPro" id="IPR036397">
    <property type="entry name" value="RNaseH_sf"/>
</dbReference>
<dbReference type="NCBIfam" id="NF033516">
    <property type="entry name" value="transpos_IS3"/>
    <property type="match status" value="1"/>
</dbReference>
<dbReference type="PANTHER" id="PTHR46889:SF4">
    <property type="entry name" value="TRANSPOSASE INSO FOR INSERTION SEQUENCE ELEMENT IS911B-RELATED"/>
    <property type="match status" value="1"/>
</dbReference>
<feature type="compositionally biased region" description="Basic residues" evidence="3">
    <location>
        <begin position="497"/>
        <end position="507"/>
    </location>
</feature>
<dbReference type="InterPro" id="IPR002514">
    <property type="entry name" value="Transposase_8"/>
</dbReference>
<dbReference type="Gene3D" id="1.10.10.60">
    <property type="entry name" value="Homeodomain-like"/>
    <property type="match status" value="1"/>
</dbReference>
<feature type="coiled-coil region" evidence="2">
    <location>
        <begin position="61"/>
        <end position="95"/>
    </location>
</feature>
<dbReference type="Pfam" id="PF13333">
    <property type="entry name" value="rve_2"/>
    <property type="match status" value="1"/>
</dbReference>